<feature type="domain" description="Dof-type" evidence="11">
    <location>
        <begin position="48"/>
        <end position="102"/>
    </location>
</feature>
<keyword evidence="4 9" id="KW-0805">Transcription regulation</keyword>
<dbReference type="OrthoDB" id="1927254at2759"/>
<evidence type="ECO:0000256" key="6">
    <source>
        <dbReference type="ARBA" id="ARBA00023163"/>
    </source>
</evidence>
<dbReference type="PANTHER" id="PTHR31992:SF97">
    <property type="entry name" value="DOF ZINC FINGER PROTEIN"/>
    <property type="match status" value="1"/>
</dbReference>
<organism evidence="12 13">
    <name type="scientific">Hibiscus syriacus</name>
    <name type="common">Rose of Sharon</name>
    <dbReference type="NCBI Taxonomy" id="106335"/>
    <lineage>
        <taxon>Eukaryota</taxon>
        <taxon>Viridiplantae</taxon>
        <taxon>Streptophyta</taxon>
        <taxon>Embryophyta</taxon>
        <taxon>Tracheophyta</taxon>
        <taxon>Spermatophyta</taxon>
        <taxon>Magnoliopsida</taxon>
        <taxon>eudicotyledons</taxon>
        <taxon>Gunneridae</taxon>
        <taxon>Pentapetalae</taxon>
        <taxon>rosids</taxon>
        <taxon>malvids</taxon>
        <taxon>Malvales</taxon>
        <taxon>Malvaceae</taxon>
        <taxon>Malvoideae</taxon>
        <taxon>Hibiscus</taxon>
    </lineage>
</organism>
<comment type="caution">
    <text evidence="12">The sequence shown here is derived from an EMBL/GenBank/DDBJ whole genome shotgun (WGS) entry which is preliminary data.</text>
</comment>
<dbReference type="PROSITE" id="PS50884">
    <property type="entry name" value="ZF_DOF_2"/>
    <property type="match status" value="1"/>
</dbReference>
<proteinExistence type="predicted"/>
<keyword evidence="1 9" id="KW-0479">Metal-binding</keyword>
<evidence type="ECO:0000313" key="12">
    <source>
        <dbReference type="EMBL" id="KAE8728794.1"/>
    </source>
</evidence>
<dbReference type="GO" id="GO:0008270">
    <property type="term" value="F:zinc ion binding"/>
    <property type="evidence" value="ECO:0007669"/>
    <property type="project" value="UniProtKB-KW"/>
</dbReference>
<keyword evidence="3 9" id="KW-0862">Zinc</keyword>
<sequence>MGLSSSDGIGRNQGHSLLQAAQTTEQPRALSMKRRRQQNQLPESEPPLNCPRCDSSNTKFCYYNNYNKSQPRYFCKTCKRHWTKGGTLRNVPVGSGRKNKRIKISDAASATTSSAVSGVISRLDGVFMASSTMSQGLQFPFSSLSSFEKSPSAISTSFRSSSIYNYSGDTVEDQTIIMPVISGTNSQTWQEPISSSGIQMANWYWDWNDIDELVSTDLNIQWDDSQIKP</sequence>
<evidence type="ECO:0000256" key="1">
    <source>
        <dbReference type="ARBA" id="ARBA00022723"/>
    </source>
</evidence>
<dbReference type="GO" id="GO:0005634">
    <property type="term" value="C:nucleus"/>
    <property type="evidence" value="ECO:0007669"/>
    <property type="project" value="UniProtKB-SubCell"/>
</dbReference>
<evidence type="ECO:0000256" key="2">
    <source>
        <dbReference type="ARBA" id="ARBA00022771"/>
    </source>
</evidence>
<evidence type="ECO:0000256" key="5">
    <source>
        <dbReference type="ARBA" id="ARBA00023125"/>
    </source>
</evidence>
<keyword evidence="2 8" id="KW-0863">Zinc-finger</keyword>
<evidence type="ECO:0000256" key="9">
    <source>
        <dbReference type="RuleBase" id="RU369094"/>
    </source>
</evidence>
<dbReference type="PROSITE" id="PS01361">
    <property type="entry name" value="ZF_DOF_1"/>
    <property type="match status" value="1"/>
</dbReference>
<feature type="region of interest" description="Disordered" evidence="10">
    <location>
        <begin position="1"/>
        <end position="49"/>
    </location>
</feature>
<dbReference type="GO" id="GO:0003700">
    <property type="term" value="F:DNA-binding transcription factor activity"/>
    <property type="evidence" value="ECO:0007669"/>
    <property type="project" value="UniProtKB-UniRule"/>
</dbReference>
<accession>A0A6A3CJX0</accession>
<evidence type="ECO:0000259" key="11">
    <source>
        <dbReference type="PROSITE" id="PS50884"/>
    </source>
</evidence>
<comment type="subcellular location">
    <subcellularLocation>
        <location evidence="8 9">Nucleus</location>
    </subcellularLocation>
</comment>
<dbReference type="InterPro" id="IPR045174">
    <property type="entry name" value="Dof"/>
</dbReference>
<evidence type="ECO:0000256" key="8">
    <source>
        <dbReference type="PROSITE-ProRule" id="PRU00071"/>
    </source>
</evidence>
<dbReference type="Pfam" id="PF02701">
    <property type="entry name" value="Zn_ribbon_Dof"/>
    <property type="match status" value="1"/>
</dbReference>
<comment type="function">
    <text evidence="9">Transcription factor that binds specifically to a 5'-AA[AG]G-3' consensus core sequence.</text>
</comment>
<dbReference type="EMBL" id="VEPZ02000247">
    <property type="protein sequence ID" value="KAE8728794.1"/>
    <property type="molecule type" value="Genomic_DNA"/>
</dbReference>
<gene>
    <name evidence="12" type="ORF">F3Y22_tig00004072pilonHSYRG00195</name>
</gene>
<reference evidence="12" key="1">
    <citation type="submission" date="2019-09" db="EMBL/GenBank/DDBJ databases">
        <title>Draft genome information of white flower Hibiscus syriacus.</title>
        <authorList>
            <person name="Kim Y.-M."/>
        </authorList>
    </citation>
    <scope>NUCLEOTIDE SEQUENCE [LARGE SCALE GENOMIC DNA]</scope>
    <source>
        <strain evidence="12">YM2019G1</strain>
    </source>
</reference>
<keyword evidence="7 8" id="KW-0539">Nucleus</keyword>
<dbReference type="InterPro" id="IPR003851">
    <property type="entry name" value="Znf_Dof"/>
</dbReference>
<dbReference type="GO" id="GO:0003677">
    <property type="term" value="F:DNA binding"/>
    <property type="evidence" value="ECO:0007669"/>
    <property type="project" value="UniProtKB-UniRule"/>
</dbReference>
<keyword evidence="13" id="KW-1185">Reference proteome</keyword>
<evidence type="ECO:0000256" key="3">
    <source>
        <dbReference type="ARBA" id="ARBA00022833"/>
    </source>
</evidence>
<dbReference type="Proteomes" id="UP000436088">
    <property type="component" value="Unassembled WGS sequence"/>
</dbReference>
<evidence type="ECO:0000256" key="4">
    <source>
        <dbReference type="ARBA" id="ARBA00023015"/>
    </source>
</evidence>
<evidence type="ECO:0000256" key="7">
    <source>
        <dbReference type="ARBA" id="ARBA00023242"/>
    </source>
</evidence>
<dbReference type="PANTHER" id="PTHR31992">
    <property type="entry name" value="DOF ZINC FINGER PROTEIN DOF1.4-RELATED"/>
    <property type="match status" value="1"/>
</dbReference>
<feature type="compositionally biased region" description="Polar residues" evidence="10">
    <location>
        <begin position="1"/>
        <end position="26"/>
    </location>
</feature>
<keyword evidence="6 9" id="KW-0804">Transcription</keyword>
<keyword evidence="5 8" id="KW-0238">DNA-binding</keyword>
<evidence type="ECO:0000313" key="13">
    <source>
        <dbReference type="Proteomes" id="UP000436088"/>
    </source>
</evidence>
<name>A0A6A3CJX0_HIBSY</name>
<protein>
    <recommendedName>
        <fullName evidence="9">Dof zinc finger protein</fullName>
    </recommendedName>
</protein>
<evidence type="ECO:0000256" key="10">
    <source>
        <dbReference type="SAM" id="MobiDB-lite"/>
    </source>
</evidence>
<dbReference type="AlphaFoldDB" id="A0A6A3CJX0"/>